<feature type="domain" description="GIY-YIG" evidence="1">
    <location>
        <begin position="10"/>
        <end position="97"/>
    </location>
</feature>
<gene>
    <name evidence="2" type="ORF">BXY64_2160</name>
</gene>
<evidence type="ECO:0000313" key="2">
    <source>
        <dbReference type="EMBL" id="RKE02079.1"/>
    </source>
</evidence>
<dbReference type="EMBL" id="RAPQ01000009">
    <property type="protein sequence ID" value="RKE02079.1"/>
    <property type="molecule type" value="Genomic_DNA"/>
</dbReference>
<dbReference type="InterPro" id="IPR000305">
    <property type="entry name" value="GIY-YIG_endonuc"/>
</dbReference>
<dbReference type="InterPro" id="IPR035901">
    <property type="entry name" value="GIY-YIG_endonuc_sf"/>
</dbReference>
<comment type="caution">
    <text evidence="2">The sequence shown here is derived from an EMBL/GenBank/DDBJ whole genome shotgun (WGS) entry which is preliminary data.</text>
</comment>
<dbReference type="AlphaFoldDB" id="A0A419X381"/>
<keyword evidence="3" id="KW-1185">Reference proteome</keyword>
<accession>A0A419X381</accession>
<organism evidence="2 3">
    <name type="scientific">Marinifilum flexuosum</name>
    <dbReference type="NCBI Taxonomy" id="1117708"/>
    <lineage>
        <taxon>Bacteria</taxon>
        <taxon>Pseudomonadati</taxon>
        <taxon>Bacteroidota</taxon>
        <taxon>Bacteroidia</taxon>
        <taxon>Marinilabiliales</taxon>
        <taxon>Marinifilaceae</taxon>
    </lineage>
</organism>
<dbReference type="Pfam" id="PF22945">
    <property type="entry name" value="LEM-3_GIY-YIG"/>
    <property type="match status" value="1"/>
</dbReference>
<reference evidence="2 3" key="1">
    <citation type="submission" date="2018-09" db="EMBL/GenBank/DDBJ databases">
        <title>Genomic Encyclopedia of Archaeal and Bacterial Type Strains, Phase II (KMG-II): from individual species to whole genera.</title>
        <authorList>
            <person name="Goeker M."/>
        </authorList>
    </citation>
    <scope>NUCLEOTIDE SEQUENCE [LARGE SCALE GENOMIC DNA]</scope>
    <source>
        <strain evidence="2 3">DSM 21950</strain>
    </source>
</reference>
<name>A0A419X381_9BACT</name>
<evidence type="ECO:0000259" key="1">
    <source>
        <dbReference type="PROSITE" id="PS50164"/>
    </source>
</evidence>
<dbReference type="RefSeq" id="WP_211334477.1">
    <property type="nucleotide sequence ID" value="NZ_RAPQ01000009.1"/>
</dbReference>
<sequence>MFDEKTCEILSFYVYLLVDPETNEPFYVGKGKENRVFAHINLDIKENTENLKYQEIQRIGSDKVKHVIVRHGLSESAAFAVEASLIDTFRYIPSFNTFVKGNIQGGVNSIENGLMTSDEIISIYNAEPLKVIDDNCLIININKNYKKGAGVEAIYNATKETWKMAEWRPPKYCYVLSEYRGLIREVFKIKEWYTKERLDKYGNVYLGYGFNGEVADIDTRNKYINKTIQGIKPQGYGYPTVYPETLREWVSKIEN</sequence>
<protein>
    <recommendedName>
        <fullName evidence="1">GIY-YIG domain-containing protein</fullName>
    </recommendedName>
</protein>
<evidence type="ECO:0000313" key="3">
    <source>
        <dbReference type="Proteomes" id="UP000284531"/>
    </source>
</evidence>
<dbReference type="PROSITE" id="PS50164">
    <property type="entry name" value="GIY_YIG"/>
    <property type="match status" value="1"/>
</dbReference>
<dbReference type="CDD" id="cd10440">
    <property type="entry name" value="GIY-YIG_COG3680"/>
    <property type="match status" value="1"/>
</dbReference>
<dbReference type="SUPFAM" id="SSF82771">
    <property type="entry name" value="GIY-YIG endonuclease"/>
    <property type="match status" value="1"/>
</dbReference>
<proteinExistence type="predicted"/>
<dbReference type="Proteomes" id="UP000284531">
    <property type="component" value="Unassembled WGS sequence"/>
</dbReference>